<feature type="compositionally biased region" description="Polar residues" evidence="1">
    <location>
        <begin position="87"/>
        <end position="100"/>
    </location>
</feature>
<organism evidence="3 4">
    <name type="scientific">Homarus americanus</name>
    <name type="common">American lobster</name>
    <dbReference type="NCBI Taxonomy" id="6706"/>
    <lineage>
        <taxon>Eukaryota</taxon>
        <taxon>Metazoa</taxon>
        <taxon>Ecdysozoa</taxon>
        <taxon>Arthropoda</taxon>
        <taxon>Crustacea</taxon>
        <taxon>Multicrustacea</taxon>
        <taxon>Malacostraca</taxon>
        <taxon>Eumalacostraca</taxon>
        <taxon>Eucarida</taxon>
        <taxon>Decapoda</taxon>
        <taxon>Pleocyemata</taxon>
        <taxon>Astacidea</taxon>
        <taxon>Nephropoidea</taxon>
        <taxon>Nephropidae</taxon>
        <taxon>Homarus</taxon>
    </lineage>
</organism>
<accession>A0A8J5MNE1</accession>
<evidence type="ECO:0000256" key="1">
    <source>
        <dbReference type="SAM" id="MobiDB-lite"/>
    </source>
</evidence>
<keyword evidence="2" id="KW-0732">Signal</keyword>
<dbReference type="Proteomes" id="UP000747542">
    <property type="component" value="Unassembled WGS sequence"/>
</dbReference>
<feature type="chain" id="PRO_5035190310" evidence="2">
    <location>
        <begin position="24"/>
        <end position="135"/>
    </location>
</feature>
<dbReference type="AlphaFoldDB" id="A0A8J5MNE1"/>
<evidence type="ECO:0000313" key="3">
    <source>
        <dbReference type="EMBL" id="KAG7157507.1"/>
    </source>
</evidence>
<reference evidence="3" key="1">
    <citation type="journal article" date="2021" name="Sci. Adv.">
        <title>The American lobster genome reveals insights on longevity, neural, and immune adaptations.</title>
        <authorList>
            <person name="Polinski J.M."/>
            <person name="Zimin A.V."/>
            <person name="Clark K.F."/>
            <person name="Kohn A.B."/>
            <person name="Sadowski N."/>
            <person name="Timp W."/>
            <person name="Ptitsyn A."/>
            <person name="Khanna P."/>
            <person name="Romanova D.Y."/>
            <person name="Williams P."/>
            <person name="Greenwood S.J."/>
            <person name="Moroz L.L."/>
            <person name="Walt D.R."/>
            <person name="Bodnar A.G."/>
        </authorList>
    </citation>
    <scope>NUCLEOTIDE SEQUENCE</scope>
    <source>
        <strain evidence="3">GMGI-L3</strain>
    </source>
</reference>
<comment type="caution">
    <text evidence="3">The sequence shown here is derived from an EMBL/GenBank/DDBJ whole genome shotgun (WGS) entry which is preliminary data.</text>
</comment>
<evidence type="ECO:0000256" key="2">
    <source>
        <dbReference type="SAM" id="SignalP"/>
    </source>
</evidence>
<gene>
    <name evidence="3" type="ORF">Hamer_G024287</name>
</gene>
<feature type="compositionally biased region" description="Basic and acidic residues" evidence="1">
    <location>
        <begin position="44"/>
        <end position="60"/>
    </location>
</feature>
<feature type="region of interest" description="Disordered" evidence="1">
    <location>
        <begin position="26"/>
        <end position="100"/>
    </location>
</feature>
<evidence type="ECO:0000313" key="4">
    <source>
        <dbReference type="Proteomes" id="UP000747542"/>
    </source>
</evidence>
<feature type="compositionally biased region" description="Low complexity" evidence="1">
    <location>
        <begin position="29"/>
        <end position="43"/>
    </location>
</feature>
<protein>
    <submittedName>
        <fullName evidence="3">Uncharacterized protein</fullName>
    </submittedName>
</protein>
<dbReference type="EMBL" id="JAHLQT010037481">
    <property type="protein sequence ID" value="KAG7157507.1"/>
    <property type="molecule type" value="Genomic_DNA"/>
</dbReference>
<sequence>MWFMGGSILRLVIGLATFLASTSLDLDSTEVTGSSSSTPSYPSHDPRDEKEIETLMRSEGDEKDDERDDERDDSFPLEASLGKTEADLTTSLGPWGTSTPNMASVSELMSGRKKCPDLTLMSSDGKLAQGRQIIV</sequence>
<proteinExistence type="predicted"/>
<keyword evidence="4" id="KW-1185">Reference proteome</keyword>
<feature type="signal peptide" evidence="2">
    <location>
        <begin position="1"/>
        <end position="23"/>
    </location>
</feature>
<name>A0A8J5MNE1_HOMAM</name>
<feature type="compositionally biased region" description="Acidic residues" evidence="1">
    <location>
        <begin position="61"/>
        <end position="72"/>
    </location>
</feature>